<evidence type="ECO:0000313" key="2">
    <source>
        <dbReference type="Proteomes" id="UP000037460"/>
    </source>
</evidence>
<dbReference type="EMBL" id="JWZX01000938">
    <property type="protein sequence ID" value="KOO35237.1"/>
    <property type="molecule type" value="Genomic_DNA"/>
</dbReference>
<proteinExistence type="predicted"/>
<sequence length="206" mass="22831">MSSAFTDYSPPSYTTSAFATDNGSREGIEARRLQAHYEAQRHSSFPTSVTLNGVQVPIFKYDELERLNWNILKTKALNLKDTIISTRSGFFEHYADLTLRTTNAEQVVAWFIAVQVTICNALGYEFDASSFGAPADENVSYRAPSSNPSRRTAPCWAQEDVSNRIPSRQGHAPTKQAVYHGDAAANRCDDAARIRARQNQGSFTLG</sequence>
<name>A0A0M0K9E5_9EUKA</name>
<comment type="caution">
    <text evidence="1">The sequence shown here is derived from an EMBL/GenBank/DDBJ whole genome shotgun (WGS) entry which is preliminary data.</text>
</comment>
<protein>
    <submittedName>
        <fullName evidence="1">Uncharacterized protein</fullName>
    </submittedName>
</protein>
<dbReference type="Proteomes" id="UP000037460">
    <property type="component" value="Unassembled WGS sequence"/>
</dbReference>
<accession>A0A0M0K9E5</accession>
<gene>
    <name evidence="1" type="ORF">Ctob_007690</name>
</gene>
<keyword evidence="2" id="KW-1185">Reference proteome</keyword>
<organism evidence="1 2">
    <name type="scientific">Chrysochromulina tobinii</name>
    <dbReference type="NCBI Taxonomy" id="1460289"/>
    <lineage>
        <taxon>Eukaryota</taxon>
        <taxon>Haptista</taxon>
        <taxon>Haptophyta</taxon>
        <taxon>Prymnesiophyceae</taxon>
        <taxon>Prymnesiales</taxon>
        <taxon>Chrysochromulinaceae</taxon>
        <taxon>Chrysochromulina</taxon>
    </lineage>
</organism>
<evidence type="ECO:0000313" key="1">
    <source>
        <dbReference type="EMBL" id="KOO35237.1"/>
    </source>
</evidence>
<dbReference type="AlphaFoldDB" id="A0A0M0K9E5"/>
<reference evidence="2" key="1">
    <citation type="journal article" date="2015" name="PLoS Genet.">
        <title>Genome Sequence and Transcriptome Analyses of Chrysochromulina tobin: Metabolic Tools for Enhanced Algal Fitness in the Prominent Order Prymnesiales (Haptophyceae).</title>
        <authorList>
            <person name="Hovde B.T."/>
            <person name="Deodato C.R."/>
            <person name="Hunsperger H.M."/>
            <person name="Ryken S.A."/>
            <person name="Yost W."/>
            <person name="Jha R.K."/>
            <person name="Patterson J."/>
            <person name="Monnat R.J. Jr."/>
            <person name="Barlow S.B."/>
            <person name="Starkenburg S.R."/>
            <person name="Cattolico R.A."/>
        </authorList>
    </citation>
    <scope>NUCLEOTIDE SEQUENCE</scope>
    <source>
        <strain evidence="2">CCMP291</strain>
    </source>
</reference>